<reference evidence="3" key="1">
    <citation type="submission" date="2011-08" db="EMBL/GenBank/DDBJ databases">
        <authorList>
            <person name="Rombauts S."/>
        </authorList>
    </citation>
    <scope>NUCLEOTIDE SEQUENCE</scope>
    <source>
        <strain evidence="3">London</strain>
    </source>
</reference>
<dbReference type="SUPFAM" id="SSF52087">
    <property type="entry name" value="CRAL/TRIO domain"/>
    <property type="match status" value="1"/>
</dbReference>
<name>T1JXK7_TETUR</name>
<dbReference type="KEGG" id="tut:107371253"/>
<dbReference type="Proteomes" id="UP000015104">
    <property type="component" value="Unassembled WGS sequence"/>
</dbReference>
<dbReference type="InterPro" id="IPR036865">
    <property type="entry name" value="CRAL-TRIO_dom_sf"/>
</dbReference>
<protein>
    <recommendedName>
        <fullName evidence="1">CRAL-TRIO domain-containing protein</fullName>
    </recommendedName>
</protein>
<proteinExistence type="predicted"/>
<feature type="domain" description="CRAL-TRIO" evidence="1">
    <location>
        <begin position="109"/>
        <end position="238"/>
    </location>
</feature>
<evidence type="ECO:0000313" key="3">
    <source>
        <dbReference type="Proteomes" id="UP000015104"/>
    </source>
</evidence>
<dbReference type="InterPro" id="IPR001251">
    <property type="entry name" value="CRAL-TRIO_dom"/>
</dbReference>
<organism evidence="2 3">
    <name type="scientific">Tetranychus urticae</name>
    <name type="common">Two-spotted spider mite</name>
    <dbReference type="NCBI Taxonomy" id="32264"/>
    <lineage>
        <taxon>Eukaryota</taxon>
        <taxon>Metazoa</taxon>
        <taxon>Ecdysozoa</taxon>
        <taxon>Arthropoda</taxon>
        <taxon>Chelicerata</taxon>
        <taxon>Arachnida</taxon>
        <taxon>Acari</taxon>
        <taxon>Acariformes</taxon>
        <taxon>Trombidiformes</taxon>
        <taxon>Prostigmata</taxon>
        <taxon>Eleutherengona</taxon>
        <taxon>Raphignathae</taxon>
        <taxon>Tetranychoidea</taxon>
        <taxon>Tetranychidae</taxon>
        <taxon>Tetranychus</taxon>
    </lineage>
</organism>
<reference evidence="2" key="2">
    <citation type="submission" date="2015-06" db="UniProtKB">
        <authorList>
            <consortium name="EnsemblMetazoa"/>
        </authorList>
    </citation>
    <scope>IDENTIFICATION</scope>
</reference>
<evidence type="ECO:0000313" key="2">
    <source>
        <dbReference type="EnsemblMetazoa" id="tetur02g12300.1"/>
    </source>
</evidence>
<dbReference type="AlphaFoldDB" id="T1JXK7"/>
<dbReference type="EMBL" id="CAEY01000829">
    <property type="status" value="NOT_ANNOTATED_CDS"/>
    <property type="molecule type" value="Genomic_DNA"/>
</dbReference>
<dbReference type="OMA" id="CNMDWKF"/>
<keyword evidence="3" id="KW-1185">Reference proteome</keyword>
<dbReference type="EnsemblMetazoa" id="tetur02g12300.1">
    <property type="protein sequence ID" value="tetur02g12300.1"/>
    <property type="gene ID" value="tetur02g12300"/>
</dbReference>
<dbReference type="Gene3D" id="3.40.525.10">
    <property type="entry name" value="CRAL-TRIO lipid binding domain"/>
    <property type="match status" value="1"/>
</dbReference>
<dbReference type="Pfam" id="PF00650">
    <property type="entry name" value="CRAL_TRIO"/>
    <property type="match status" value="1"/>
</dbReference>
<gene>
    <name evidence="2" type="primary">107371253</name>
</gene>
<sequence length="292" mass="33565">MVVNSDKISNEPREDSRSIDDVEQLRKELINCPEYASWDEADQKLISQSNYVMKAFLETNLSSKRALQSAKKLFSWKLENKINSLKAESFPKELHSITFVTLVPSNCGGTPTLILRLCFPSPPKYLLPLVYQYVSWSVEKMIKIIDVNHCKPRLIIDCANSKIDLFIIKEIINILVFIYPPFIESLTFCNMDWKFKTIYTIIRTILPGFIRDLIAVSDHSVVNQLTTKTEDLPCYLGGSIYNCTYQEWVNCVSLKEFLELKGFNDKQIDESINYVTNVINKFGNDAPVKAIH</sequence>
<evidence type="ECO:0000259" key="1">
    <source>
        <dbReference type="Pfam" id="PF00650"/>
    </source>
</evidence>
<dbReference type="OrthoDB" id="10391110at2759"/>
<dbReference type="HOGENOM" id="CLU_954167_0_0_1"/>
<accession>T1JXK7</accession>